<dbReference type="GO" id="GO:0016788">
    <property type="term" value="F:hydrolase activity, acting on ester bonds"/>
    <property type="evidence" value="ECO:0007669"/>
    <property type="project" value="InterPro"/>
</dbReference>
<organism evidence="8 9">
    <name type="scientific">Psophocarpus tetragonolobus</name>
    <name type="common">Winged bean</name>
    <name type="synonym">Dolichos tetragonolobus</name>
    <dbReference type="NCBI Taxonomy" id="3891"/>
    <lineage>
        <taxon>Eukaryota</taxon>
        <taxon>Viridiplantae</taxon>
        <taxon>Streptophyta</taxon>
        <taxon>Embryophyta</taxon>
        <taxon>Tracheophyta</taxon>
        <taxon>Spermatophyta</taxon>
        <taxon>Magnoliopsida</taxon>
        <taxon>eudicotyledons</taxon>
        <taxon>Gunneridae</taxon>
        <taxon>Pentapetalae</taxon>
        <taxon>rosids</taxon>
        <taxon>fabids</taxon>
        <taxon>Fabales</taxon>
        <taxon>Fabaceae</taxon>
        <taxon>Papilionoideae</taxon>
        <taxon>50 kb inversion clade</taxon>
        <taxon>NPAAA clade</taxon>
        <taxon>indigoferoid/millettioid clade</taxon>
        <taxon>Phaseoleae</taxon>
        <taxon>Psophocarpus</taxon>
    </lineage>
</organism>
<evidence type="ECO:0000256" key="1">
    <source>
        <dbReference type="ARBA" id="ARBA00004613"/>
    </source>
</evidence>
<dbReference type="SUPFAM" id="SSF52266">
    <property type="entry name" value="SGNH hydrolase"/>
    <property type="match status" value="1"/>
</dbReference>
<dbReference type="GO" id="GO:0005576">
    <property type="term" value="C:extracellular region"/>
    <property type="evidence" value="ECO:0007669"/>
    <property type="project" value="UniProtKB-SubCell"/>
</dbReference>
<dbReference type="InterPro" id="IPR051238">
    <property type="entry name" value="GDSL_esterase/lipase"/>
</dbReference>
<evidence type="ECO:0000256" key="7">
    <source>
        <dbReference type="ARBA" id="ARBA00023098"/>
    </source>
</evidence>
<gene>
    <name evidence="8" type="ORF">VNO78_03980</name>
</gene>
<dbReference type="GO" id="GO:0016042">
    <property type="term" value="P:lipid catabolic process"/>
    <property type="evidence" value="ECO:0007669"/>
    <property type="project" value="UniProtKB-KW"/>
</dbReference>
<dbReference type="EMBL" id="JAYMYS010000001">
    <property type="protein sequence ID" value="KAK7412516.1"/>
    <property type="molecule type" value="Genomic_DNA"/>
</dbReference>
<accession>A0AAN9XWE0</accession>
<dbReference type="Gene3D" id="3.40.50.1110">
    <property type="entry name" value="SGNH hydrolase"/>
    <property type="match status" value="1"/>
</dbReference>
<keyword evidence="9" id="KW-1185">Reference proteome</keyword>
<protein>
    <submittedName>
        <fullName evidence="8">Uncharacterized protein</fullName>
    </submittedName>
</protein>
<evidence type="ECO:0000256" key="4">
    <source>
        <dbReference type="ARBA" id="ARBA00022729"/>
    </source>
</evidence>
<evidence type="ECO:0000313" key="9">
    <source>
        <dbReference type="Proteomes" id="UP001386955"/>
    </source>
</evidence>
<dbReference type="PANTHER" id="PTHR45650:SF75">
    <property type="entry name" value="GDSL-LIKE LIPASE_ACYLHYDROLASE"/>
    <property type="match status" value="1"/>
</dbReference>
<dbReference type="AlphaFoldDB" id="A0AAN9XWE0"/>
<dbReference type="Proteomes" id="UP001386955">
    <property type="component" value="Unassembled WGS sequence"/>
</dbReference>
<keyword evidence="5" id="KW-0378">Hydrolase</keyword>
<keyword evidence="7" id="KW-0443">Lipid metabolism</keyword>
<comment type="caution">
    <text evidence="8">The sequence shown here is derived from an EMBL/GenBank/DDBJ whole genome shotgun (WGS) entry which is preliminary data.</text>
</comment>
<evidence type="ECO:0000256" key="5">
    <source>
        <dbReference type="ARBA" id="ARBA00022801"/>
    </source>
</evidence>
<comment type="similarity">
    <text evidence="2">Belongs to the 'GDSL' lipolytic enzyme family.</text>
</comment>
<evidence type="ECO:0000256" key="3">
    <source>
        <dbReference type="ARBA" id="ARBA00022525"/>
    </source>
</evidence>
<comment type="subcellular location">
    <subcellularLocation>
        <location evidence="1">Secreted</location>
    </subcellularLocation>
</comment>
<keyword evidence="3" id="KW-0964">Secreted</keyword>
<keyword evidence="6" id="KW-0442">Lipid degradation</keyword>
<dbReference type="InterPro" id="IPR036514">
    <property type="entry name" value="SGNH_hydro_sf"/>
</dbReference>
<reference evidence="8 9" key="1">
    <citation type="submission" date="2024-01" db="EMBL/GenBank/DDBJ databases">
        <title>The genomes of 5 underutilized Papilionoideae crops provide insights into root nodulation and disease resistanc.</title>
        <authorList>
            <person name="Jiang F."/>
        </authorList>
    </citation>
    <scope>NUCLEOTIDE SEQUENCE [LARGE SCALE GENOMIC DNA]</scope>
    <source>
        <strain evidence="8">DUOXIRENSHENG_FW03</strain>
        <tissue evidence="8">Leaves</tissue>
    </source>
</reference>
<dbReference type="PANTHER" id="PTHR45650">
    <property type="entry name" value="GDSL-LIKE LIPASE/ACYLHYDROLASE-RELATED"/>
    <property type="match status" value="1"/>
</dbReference>
<sequence>MLRNPNVPLSNQSGWGANIHFGAQLENHKRIFSRIANKLGGSEKTAKEYLSKCLYYVNIGNNDYIANYFLPQFYPTSNIYTREQYAKLLINEYFGYIKEMIDLGARKFVLVELGLIGCTPNAMSITNGSCDEEMNNAACIFSDKLKSRVKELNSNASTDSKFICTGRIDKTTFIGFNVNASCCKTLSNASCVPNQTPCQNTTKFVFWDGFHTSEAANQLIAESSYKDIKCLVNS</sequence>
<dbReference type="Pfam" id="PF00657">
    <property type="entry name" value="Lipase_GDSL"/>
    <property type="match status" value="1"/>
</dbReference>
<name>A0AAN9XWE0_PSOTE</name>
<proteinExistence type="inferred from homology"/>
<keyword evidence="4" id="KW-0732">Signal</keyword>
<evidence type="ECO:0000313" key="8">
    <source>
        <dbReference type="EMBL" id="KAK7412516.1"/>
    </source>
</evidence>
<evidence type="ECO:0000256" key="6">
    <source>
        <dbReference type="ARBA" id="ARBA00022963"/>
    </source>
</evidence>
<dbReference type="InterPro" id="IPR001087">
    <property type="entry name" value="GDSL"/>
</dbReference>
<evidence type="ECO:0000256" key="2">
    <source>
        <dbReference type="ARBA" id="ARBA00008668"/>
    </source>
</evidence>